<proteinExistence type="predicted"/>
<sequence>MSNCDQRKLLKEIQQMLNKALEEVKDISKRMKALDESNMAMKEELSRLQEGLKNITEEELLSLDSMKLEEQIKFQKSTAAITSRDVDLCVKVDDDINIHVALEVQLKEPTKKASIQDSMIQELAIQVSVIQESKIQEPTILMVSESNEVLRIQEHFKVQRINETLKIEEPLKA</sequence>
<accession>A0AAW2BHD2</accession>
<comment type="caution">
    <text evidence="2">The sequence shown here is derived from an EMBL/GenBank/DDBJ whole genome shotgun (WGS) entry which is preliminary data.</text>
</comment>
<evidence type="ECO:0000313" key="3">
    <source>
        <dbReference type="Proteomes" id="UP001459277"/>
    </source>
</evidence>
<dbReference type="EMBL" id="JAZDWU010000011">
    <property type="protein sequence ID" value="KAK9985404.1"/>
    <property type="molecule type" value="Genomic_DNA"/>
</dbReference>
<keyword evidence="3" id="KW-1185">Reference proteome</keyword>
<name>A0AAW2BHD2_9ROSI</name>
<feature type="coiled-coil region" evidence="1">
    <location>
        <begin position="10"/>
        <end position="58"/>
    </location>
</feature>
<gene>
    <name evidence="2" type="ORF">SO802_030355</name>
</gene>
<reference evidence="2 3" key="1">
    <citation type="submission" date="2024-01" db="EMBL/GenBank/DDBJ databases">
        <title>A telomere-to-telomere, gap-free genome of sweet tea (Lithocarpus litseifolius).</title>
        <authorList>
            <person name="Zhou J."/>
        </authorList>
    </citation>
    <scope>NUCLEOTIDE SEQUENCE [LARGE SCALE GENOMIC DNA]</scope>
    <source>
        <strain evidence="2">Zhou-2022a</strain>
        <tissue evidence="2">Leaf</tissue>
    </source>
</reference>
<dbReference type="AlphaFoldDB" id="A0AAW2BHD2"/>
<keyword evidence="1" id="KW-0175">Coiled coil</keyword>
<protein>
    <submittedName>
        <fullName evidence="2">Uncharacterized protein</fullName>
    </submittedName>
</protein>
<dbReference type="Proteomes" id="UP001459277">
    <property type="component" value="Unassembled WGS sequence"/>
</dbReference>
<evidence type="ECO:0000256" key="1">
    <source>
        <dbReference type="SAM" id="Coils"/>
    </source>
</evidence>
<organism evidence="2 3">
    <name type="scientific">Lithocarpus litseifolius</name>
    <dbReference type="NCBI Taxonomy" id="425828"/>
    <lineage>
        <taxon>Eukaryota</taxon>
        <taxon>Viridiplantae</taxon>
        <taxon>Streptophyta</taxon>
        <taxon>Embryophyta</taxon>
        <taxon>Tracheophyta</taxon>
        <taxon>Spermatophyta</taxon>
        <taxon>Magnoliopsida</taxon>
        <taxon>eudicotyledons</taxon>
        <taxon>Gunneridae</taxon>
        <taxon>Pentapetalae</taxon>
        <taxon>rosids</taxon>
        <taxon>fabids</taxon>
        <taxon>Fagales</taxon>
        <taxon>Fagaceae</taxon>
        <taxon>Lithocarpus</taxon>
    </lineage>
</organism>
<evidence type="ECO:0000313" key="2">
    <source>
        <dbReference type="EMBL" id="KAK9985404.1"/>
    </source>
</evidence>